<dbReference type="GO" id="GO:0009294">
    <property type="term" value="P:DNA-mediated transformation"/>
    <property type="evidence" value="ECO:0007669"/>
    <property type="project" value="InterPro"/>
</dbReference>
<comment type="similarity">
    <text evidence="1">Belongs to the DprA/Smf family.</text>
</comment>
<protein>
    <submittedName>
        <fullName evidence="3">DNA processing protein</fullName>
    </submittedName>
</protein>
<dbReference type="SUPFAM" id="SSF102405">
    <property type="entry name" value="MCP/YpsA-like"/>
    <property type="match status" value="1"/>
</dbReference>
<dbReference type="Proteomes" id="UP000272400">
    <property type="component" value="Unassembled WGS sequence"/>
</dbReference>
<dbReference type="InterPro" id="IPR057666">
    <property type="entry name" value="DrpA_SLOG"/>
</dbReference>
<dbReference type="PANTHER" id="PTHR43022">
    <property type="entry name" value="PROTEIN SMF"/>
    <property type="match status" value="1"/>
</dbReference>
<dbReference type="Gene3D" id="3.40.50.450">
    <property type="match status" value="1"/>
</dbReference>
<evidence type="ECO:0000313" key="4">
    <source>
        <dbReference type="Proteomes" id="UP000272400"/>
    </source>
</evidence>
<dbReference type="AlphaFoldDB" id="A0A3N1CRU8"/>
<accession>A0A3N1CRU8</accession>
<feature type="domain" description="Smf/DprA SLOG" evidence="2">
    <location>
        <begin position="80"/>
        <end position="294"/>
    </location>
</feature>
<dbReference type="RefSeq" id="WP_123662563.1">
    <property type="nucleotide sequence ID" value="NZ_RJKE01000001.1"/>
</dbReference>
<dbReference type="NCBIfam" id="TIGR00732">
    <property type="entry name" value="dprA"/>
    <property type="match status" value="1"/>
</dbReference>
<sequence length="379" mass="39723">MEDERVARVWLSGVCEPGDASVWRLVREVGAAEAVAAIQRGRVPRGSGATEKKVVGWGMRAGAFDLEGALFICAQFGGRVVCPGDAEWPSTLDQLGEAAPLLLWVRGSVDLRAVCLRSVAVVGARAASPYGLRAAADLGAELADRGWTVVSGGALGVDGAAHRGVLAADGTTVAVLASGVDVAYPPRHEAMFGEIAAAGLLVSEWPPTVHPTRPRFLVRNRVIAALTKGTVVVEADLRSGALNTAHHARSLGRHLMAYPGPVTSLMSRGCHELLRATPPHTRLVTCAADVLEEVGPIGEGLDRPDGRPVLPRDHLDPDTRAVLEAVPAGSRGAPTHAIAVAASLDLPTTRSRLALLAATGFIDRTRSGWRLRTPHTPPL</sequence>
<reference evidence="3 4" key="1">
    <citation type="submission" date="2018-11" db="EMBL/GenBank/DDBJ databases">
        <title>Sequencing the genomes of 1000 actinobacteria strains.</title>
        <authorList>
            <person name="Klenk H.-P."/>
        </authorList>
    </citation>
    <scope>NUCLEOTIDE SEQUENCE [LARGE SCALE GENOMIC DNA]</scope>
    <source>
        <strain evidence="3 4">DSM 44254</strain>
    </source>
</reference>
<dbReference type="Pfam" id="PF02481">
    <property type="entry name" value="DNA_processg_A"/>
    <property type="match status" value="1"/>
</dbReference>
<dbReference type="PANTHER" id="PTHR43022:SF1">
    <property type="entry name" value="PROTEIN SMF"/>
    <property type="match status" value="1"/>
</dbReference>
<proteinExistence type="inferred from homology"/>
<dbReference type="OrthoDB" id="9785707at2"/>
<dbReference type="InterPro" id="IPR003488">
    <property type="entry name" value="DprA"/>
</dbReference>
<name>A0A3N1CRU8_9ACTN</name>
<dbReference type="EMBL" id="RJKE01000001">
    <property type="protein sequence ID" value="ROO83408.1"/>
    <property type="molecule type" value="Genomic_DNA"/>
</dbReference>
<evidence type="ECO:0000256" key="1">
    <source>
        <dbReference type="ARBA" id="ARBA00006525"/>
    </source>
</evidence>
<evidence type="ECO:0000259" key="2">
    <source>
        <dbReference type="Pfam" id="PF02481"/>
    </source>
</evidence>
<keyword evidence="4" id="KW-1185">Reference proteome</keyword>
<gene>
    <name evidence="3" type="ORF">EDD29_0911</name>
</gene>
<comment type="caution">
    <text evidence="3">The sequence shown here is derived from an EMBL/GenBank/DDBJ whole genome shotgun (WGS) entry which is preliminary data.</text>
</comment>
<organism evidence="3 4">
    <name type="scientific">Actinocorallia herbida</name>
    <dbReference type="NCBI Taxonomy" id="58109"/>
    <lineage>
        <taxon>Bacteria</taxon>
        <taxon>Bacillati</taxon>
        <taxon>Actinomycetota</taxon>
        <taxon>Actinomycetes</taxon>
        <taxon>Streptosporangiales</taxon>
        <taxon>Thermomonosporaceae</taxon>
        <taxon>Actinocorallia</taxon>
    </lineage>
</organism>
<evidence type="ECO:0000313" key="3">
    <source>
        <dbReference type="EMBL" id="ROO83408.1"/>
    </source>
</evidence>